<feature type="transmembrane region" description="Helical" evidence="1">
    <location>
        <begin position="186"/>
        <end position="207"/>
    </location>
</feature>
<feature type="transmembrane region" description="Helical" evidence="1">
    <location>
        <begin position="69"/>
        <end position="91"/>
    </location>
</feature>
<gene>
    <name evidence="2" type="ORF">GCM10022247_20840</name>
</gene>
<keyword evidence="1" id="KW-0812">Transmembrane</keyword>
<evidence type="ECO:0000313" key="3">
    <source>
        <dbReference type="Proteomes" id="UP001501747"/>
    </source>
</evidence>
<feature type="transmembrane region" description="Helical" evidence="1">
    <location>
        <begin position="103"/>
        <end position="123"/>
    </location>
</feature>
<keyword evidence="1" id="KW-1133">Transmembrane helix</keyword>
<protein>
    <submittedName>
        <fullName evidence="2">Uncharacterized protein</fullName>
    </submittedName>
</protein>
<evidence type="ECO:0000256" key="1">
    <source>
        <dbReference type="SAM" id="Phobius"/>
    </source>
</evidence>
<proteinExistence type="predicted"/>
<reference evidence="3" key="1">
    <citation type="journal article" date="2019" name="Int. J. Syst. Evol. Microbiol.">
        <title>The Global Catalogue of Microorganisms (GCM) 10K type strain sequencing project: providing services to taxonomists for standard genome sequencing and annotation.</title>
        <authorList>
            <consortium name="The Broad Institute Genomics Platform"/>
            <consortium name="The Broad Institute Genome Sequencing Center for Infectious Disease"/>
            <person name="Wu L."/>
            <person name="Ma J."/>
        </authorList>
    </citation>
    <scope>NUCLEOTIDE SEQUENCE [LARGE SCALE GENOMIC DNA]</scope>
    <source>
        <strain evidence="3">JCM 17342</strain>
    </source>
</reference>
<accession>A0ABP7RNY1</accession>
<sequence length="208" mass="22190">MANRKRRAQPAEPKPVTPFGKFVAWMGRKPQWPKSVGILLLLVVLGFASLSVTPGYFTAVDKIVGSNTPMAVVFGWLPGGGALVLLGVYVLYAPFLGYRGKAVWTVANTIWLAFGLMAMGGGVPPRAHPAFDYGLDASRAALPGLLVFGPLLFIAGMILVGIIGWFSKPAKAKIARKRSNEEQEQLTGWALIAVSLLFLAIALLAALT</sequence>
<dbReference type="EMBL" id="BAABAL010000006">
    <property type="protein sequence ID" value="GAA4000288.1"/>
    <property type="molecule type" value="Genomic_DNA"/>
</dbReference>
<feature type="transmembrane region" description="Helical" evidence="1">
    <location>
        <begin position="143"/>
        <end position="166"/>
    </location>
</feature>
<dbReference type="Proteomes" id="UP001501747">
    <property type="component" value="Unassembled WGS sequence"/>
</dbReference>
<dbReference type="RefSeq" id="WP_344873228.1">
    <property type="nucleotide sequence ID" value="NZ_BAABAL010000006.1"/>
</dbReference>
<evidence type="ECO:0000313" key="2">
    <source>
        <dbReference type="EMBL" id="GAA4000288.1"/>
    </source>
</evidence>
<organism evidence="2 3">
    <name type="scientific">Allokutzneria multivorans</name>
    <dbReference type="NCBI Taxonomy" id="1142134"/>
    <lineage>
        <taxon>Bacteria</taxon>
        <taxon>Bacillati</taxon>
        <taxon>Actinomycetota</taxon>
        <taxon>Actinomycetes</taxon>
        <taxon>Pseudonocardiales</taxon>
        <taxon>Pseudonocardiaceae</taxon>
        <taxon>Allokutzneria</taxon>
    </lineage>
</organism>
<name>A0ABP7RNY1_9PSEU</name>
<keyword evidence="3" id="KW-1185">Reference proteome</keyword>
<feature type="transmembrane region" description="Helical" evidence="1">
    <location>
        <begin position="36"/>
        <end position="57"/>
    </location>
</feature>
<keyword evidence="1" id="KW-0472">Membrane</keyword>
<comment type="caution">
    <text evidence="2">The sequence shown here is derived from an EMBL/GenBank/DDBJ whole genome shotgun (WGS) entry which is preliminary data.</text>
</comment>